<keyword evidence="5 9" id="KW-0560">Oxidoreductase</keyword>
<dbReference type="SUPFAM" id="SSF48264">
    <property type="entry name" value="Cytochrome P450"/>
    <property type="match status" value="1"/>
</dbReference>
<evidence type="ECO:0000256" key="2">
    <source>
        <dbReference type="ARBA" id="ARBA00010617"/>
    </source>
</evidence>
<name>A0A1D2M545_ORCCI</name>
<comment type="similarity">
    <text evidence="2 9">Belongs to the cytochrome P450 family.</text>
</comment>
<feature type="transmembrane region" description="Helical" evidence="10">
    <location>
        <begin position="20"/>
        <end position="40"/>
    </location>
</feature>
<evidence type="ECO:0000256" key="5">
    <source>
        <dbReference type="ARBA" id="ARBA00023002"/>
    </source>
</evidence>
<dbReference type="STRING" id="48709.A0A1D2M545"/>
<dbReference type="Pfam" id="PF00067">
    <property type="entry name" value="p450"/>
    <property type="match status" value="1"/>
</dbReference>
<dbReference type="GO" id="GO:0004497">
    <property type="term" value="F:monooxygenase activity"/>
    <property type="evidence" value="ECO:0007669"/>
    <property type="project" value="UniProtKB-KW"/>
</dbReference>
<evidence type="ECO:0000256" key="8">
    <source>
        <dbReference type="PIRSR" id="PIRSR602401-1"/>
    </source>
</evidence>
<keyword evidence="10" id="KW-0812">Transmembrane</keyword>
<reference evidence="11 12" key="1">
    <citation type="journal article" date="2016" name="Genome Biol. Evol.">
        <title>Gene Family Evolution Reflects Adaptation to Soil Environmental Stressors in the Genome of the Collembolan Orchesella cincta.</title>
        <authorList>
            <person name="Faddeeva-Vakhrusheva A."/>
            <person name="Derks M.F."/>
            <person name="Anvar S.Y."/>
            <person name="Agamennone V."/>
            <person name="Suring W."/>
            <person name="Smit S."/>
            <person name="van Straalen N.M."/>
            <person name="Roelofs D."/>
        </authorList>
    </citation>
    <scope>NUCLEOTIDE SEQUENCE [LARGE SCALE GENOMIC DNA]</scope>
    <source>
        <tissue evidence="11">Mixed pool</tissue>
    </source>
</reference>
<dbReference type="InterPro" id="IPR001128">
    <property type="entry name" value="Cyt_P450"/>
</dbReference>
<dbReference type="InterPro" id="IPR050196">
    <property type="entry name" value="Cytochrome_P450_Monoox"/>
</dbReference>
<keyword evidence="7 9" id="KW-0503">Monooxygenase</keyword>
<dbReference type="OrthoDB" id="1470350at2759"/>
<proteinExistence type="inferred from homology"/>
<evidence type="ECO:0000256" key="6">
    <source>
        <dbReference type="ARBA" id="ARBA00023004"/>
    </source>
</evidence>
<dbReference type="Proteomes" id="UP000094527">
    <property type="component" value="Unassembled WGS sequence"/>
</dbReference>
<dbReference type="InterPro" id="IPR002401">
    <property type="entry name" value="Cyt_P450_E_grp-I"/>
</dbReference>
<evidence type="ECO:0000256" key="4">
    <source>
        <dbReference type="ARBA" id="ARBA00022723"/>
    </source>
</evidence>
<gene>
    <name evidence="11" type="ORF">Ocin01_18600</name>
</gene>
<keyword evidence="3 8" id="KW-0349">Heme</keyword>
<dbReference type="PRINTS" id="PR00463">
    <property type="entry name" value="EP450I"/>
</dbReference>
<dbReference type="PANTHER" id="PTHR24291:SF50">
    <property type="entry name" value="BIFUNCTIONAL ALBAFLAVENONE MONOOXYGENASE_TERPENE SYNTHASE"/>
    <property type="match status" value="1"/>
</dbReference>
<feature type="binding site" description="axial binding residue" evidence="8">
    <location>
        <position position="441"/>
    </location>
    <ligand>
        <name>heme</name>
        <dbReference type="ChEBI" id="CHEBI:30413"/>
    </ligand>
    <ligandPart>
        <name>Fe</name>
        <dbReference type="ChEBI" id="CHEBI:18248"/>
    </ligandPart>
</feature>
<keyword evidence="6 8" id="KW-0408">Iron</keyword>
<evidence type="ECO:0000256" key="3">
    <source>
        <dbReference type="ARBA" id="ARBA00022617"/>
    </source>
</evidence>
<protein>
    <submittedName>
        <fullName evidence="11">Cytochrome P450 4C1</fullName>
    </submittedName>
</protein>
<dbReference type="PANTHER" id="PTHR24291">
    <property type="entry name" value="CYTOCHROME P450 FAMILY 4"/>
    <property type="match status" value="1"/>
</dbReference>
<keyword evidence="12" id="KW-1185">Reference proteome</keyword>
<keyword evidence="4 8" id="KW-0479">Metal-binding</keyword>
<evidence type="ECO:0000313" key="11">
    <source>
        <dbReference type="EMBL" id="ODM88083.1"/>
    </source>
</evidence>
<dbReference type="InterPro" id="IPR017972">
    <property type="entry name" value="Cyt_P450_CS"/>
</dbReference>
<organism evidence="11 12">
    <name type="scientific">Orchesella cincta</name>
    <name type="common">Springtail</name>
    <name type="synonym">Podura cincta</name>
    <dbReference type="NCBI Taxonomy" id="48709"/>
    <lineage>
        <taxon>Eukaryota</taxon>
        <taxon>Metazoa</taxon>
        <taxon>Ecdysozoa</taxon>
        <taxon>Arthropoda</taxon>
        <taxon>Hexapoda</taxon>
        <taxon>Collembola</taxon>
        <taxon>Entomobryomorpha</taxon>
        <taxon>Entomobryoidea</taxon>
        <taxon>Orchesellidae</taxon>
        <taxon>Orchesellinae</taxon>
        <taxon>Orchesella</taxon>
    </lineage>
</organism>
<keyword evidence="10" id="KW-1133">Transmembrane helix</keyword>
<evidence type="ECO:0000313" key="12">
    <source>
        <dbReference type="Proteomes" id="UP000094527"/>
    </source>
</evidence>
<dbReference type="AlphaFoldDB" id="A0A1D2M545"/>
<evidence type="ECO:0000256" key="9">
    <source>
        <dbReference type="RuleBase" id="RU000461"/>
    </source>
</evidence>
<dbReference type="GO" id="GO:0020037">
    <property type="term" value="F:heme binding"/>
    <property type="evidence" value="ECO:0007669"/>
    <property type="project" value="InterPro"/>
</dbReference>
<dbReference type="EMBL" id="LJIJ01004133">
    <property type="protein sequence ID" value="ODM88083.1"/>
    <property type="molecule type" value="Genomic_DNA"/>
</dbReference>
<sequence>MRSGIEGVQFMGVRDVGVLQHGLMMVTFFLLFFVGSRAYLKGKGGSSSKTKNRRLGGPGQYFLGPIMNVLALSNTKTTIKVLERWCRAYGPVFRVNFGPKSVIFLNSPEYLQVLFMSRSGLCGRMGSLFPRERNGDVAGNCWTSTCSPYKTLLSYMRIFNDESNQIVHTLEKNDSREGVDVTSLLSGAILNSITKATVGKSIENCESKEPGDVGIAELVHRVKEVNTKRILSPWLLYEPIWRFHPLSKIGDFLVNMTMKQLSFALSPSKQKGNNVSLKEDLLGAGVPVEGIMEETSTLLSAGYETTECALQFLLFMLALHPHHQEKCREEIDSVFVDPFDDDLQYRDLSKLKHLEMCVFETLRLFPIVFLIIRKPKTPIRLADDLEIPAGTEIALFMPGVHKNPEIYPNPEEFRPERFSPEESQHRHTYAYIPFSAGSRKCIGFKFAIMELMCVTAKLLRHFVISTTDKLEDVVILPYITLSLEKPINFGFEKRIPSSKPQH</sequence>
<dbReference type="PROSITE" id="PS00086">
    <property type="entry name" value="CYTOCHROME_P450"/>
    <property type="match status" value="1"/>
</dbReference>
<dbReference type="GO" id="GO:0005506">
    <property type="term" value="F:iron ion binding"/>
    <property type="evidence" value="ECO:0007669"/>
    <property type="project" value="InterPro"/>
</dbReference>
<dbReference type="Gene3D" id="1.10.630.10">
    <property type="entry name" value="Cytochrome P450"/>
    <property type="match status" value="1"/>
</dbReference>
<comment type="caution">
    <text evidence="11">The sequence shown here is derived from an EMBL/GenBank/DDBJ whole genome shotgun (WGS) entry which is preliminary data.</text>
</comment>
<evidence type="ECO:0000256" key="1">
    <source>
        <dbReference type="ARBA" id="ARBA00001971"/>
    </source>
</evidence>
<keyword evidence="10" id="KW-0472">Membrane</keyword>
<evidence type="ECO:0000256" key="7">
    <source>
        <dbReference type="ARBA" id="ARBA00023033"/>
    </source>
</evidence>
<dbReference type="InterPro" id="IPR036396">
    <property type="entry name" value="Cyt_P450_sf"/>
</dbReference>
<comment type="cofactor">
    <cofactor evidence="1 8">
        <name>heme</name>
        <dbReference type="ChEBI" id="CHEBI:30413"/>
    </cofactor>
</comment>
<dbReference type="PRINTS" id="PR00385">
    <property type="entry name" value="P450"/>
</dbReference>
<accession>A0A1D2M545</accession>
<dbReference type="GO" id="GO:0016705">
    <property type="term" value="F:oxidoreductase activity, acting on paired donors, with incorporation or reduction of molecular oxygen"/>
    <property type="evidence" value="ECO:0007669"/>
    <property type="project" value="InterPro"/>
</dbReference>
<evidence type="ECO:0000256" key="10">
    <source>
        <dbReference type="SAM" id="Phobius"/>
    </source>
</evidence>